<dbReference type="Proteomes" id="UP001205998">
    <property type="component" value="Unassembled WGS sequence"/>
</dbReference>
<organism evidence="9 10">
    <name type="scientific">Silurus asotus</name>
    <name type="common">Amur catfish</name>
    <name type="synonym">Parasilurus asotus</name>
    <dbReference type="NCBI Taxonomy" id="30991"/>
    <lineage>
        <taxon>Eukaryota</taxon>
        <taxon>Metazoa</taxon>
        <taxon>Chordata</taxon>
        <taxon>Craniata</taxon>
        <taxon>Vertebrata</taxon>
        <taxon>Euteleostomi</taxon>
        <taxon>Actinopterygii</taxon>
        <taxon>Neopterygii</taxon>
        <taxon>Teleostei</taxon>
        <taxon>Ostariophysi</taxon>
        <taxon>Siluriformes</taxon>
        <taxon>Siluridae</taxon>
        <taxon>Silurus</taxon>
    </lineage>
</organism>
<feature type="domain" description="SRCR" evidence="8">
    <location>
        <begin position="214"/>
        <end position="314"/>
    </location>
</feature>
<accession>A0AAD5B0L0</accession>
<protein>
    <submittedName>
        <fullName evidence="9">Deleted in malignant brain tumors 1 protein-like</fullName>
    </submittedName>
</protein>
<feature type="disulfide bond" evidence="7">
    <location>
        <begin position="147"/>
        <end position="208"/>
    </location>
</feature>
<feature type="disulfide bond" evidence="7">
    <location>
        <begin position="357"/>
        <end position="418"/>
    </location>
</feature>
<evidence type="ECO:0000256" key="3">
    <source>
        <dbReference type="ARBA" id="ARBA00022729"/>
    </source>
</evidence>
<feature type="disulfide bond" evidence="7">
    <location>
        <begin position="597"/>
        <end position="607"/>
    </location>
</feature>
<feature type="domain" description="SRCR" evidence="8">
    <location>
        <begin position="319"/>
        <end position="419"/>
    </location>
</feature>
<evidence type="ECO:0000256" key="1">
    <source>
        <dbReference type="ARBA" id="ARBA00004613"/>
    </source>
</evidence>
<feature type="disulfide bond" evidence="7">
    <location>
        <begin position="283"/>
        <end position="293"/>
    </location>
</feature>
<feature type="disulfide bond" evidence="7">
    <location>
        <begin position="941"/>
        <end position="951"/>
    </location>
</feature>
<keyword evidence="10" id="KW-1185">Reference proteome</keyword>
<gene>
    <name evidence="9" type="ORF">C0J50_15353</name>
</gene>
<feature type="disulfide bond" evidence="7">
    <location>
        <begin position="836"/>
        <end position="846"/>
    </location>
</feature>
<feature type="non-terminal residue" evidence="9">
    <location>
        <position position="971"/>
    </location>
</feature>
<comment type="subcellular location">
    <subcellularLocation>
        <location evidence="1">Secreted</location>
    </subcellularLocation>
</comment>
<proteinExistence type="predicted"/>
<dbReference type="PROSITE" id="PS00420">
    <property type="entry name" value="SRCR_1"/>
    <property type="match status" value="7"/>
</dbReference>
<dbReference type="InterPro" id="IPR036772">
    <property type="entry name" value="SRCR-like_dom_sf"/>
</dbReference>
<feature type="domain" description="SRCR" evidence="8">
    <location>
        <begin position="1"/>
        <end position="101"/>
    </location>
</feature>
<feature type="domain" description="SRCR" evidence="8">
    <location>
        <begin position="109"/>
        <end position="209"/>
    </location>
</feature>
<feature type="disulfide bond" evidence="7">
    <location>
        <begin position="70"/>
        <end position="80"/>
    </location>
</feature>
<feature type="disulfide bond" evidence="7">
    <location>
        <begin position="388"/>
        <end position="398"/>
    </location>
</feature>
<feature type="disulfide bond" evidence="7">
    <location>
        <begin position="792"/>
        <end position="856"/>
    </location>
</feature>
<dbReference type="SUPFAM" id="SSF56487">
    <property type="entry name" value="SRCR-like"/>
    <property type="match status" value="9"/>
</dbReference>
<dbReference type="EMBL" id="MU551569">
    <property type="protein sequence ID" value="KAI5625087.1"/>
    <property type="molecule type" value="Genomic_DNA"/>
</dbReference>
<feature type="disulfide bond" evidence="7">
    <location>
        <begin position="344"/>
        <end position="408"/>
    </location>
</feature>
<dbReference type="SMART" id="SM00202">
    <property type="entry name" value="SR"/>
    <property type="match status" value="9"/>
</dbReference>
<dbReference type="Gene3D" id="3.10.250.10">
    <property type="entry name" value="SRCR-like domain"/>
    <property type="match status" value="9"/>
</dbReference>
<dbReference type="PROSITE" id="PS50287">
    <property type="entry name" value="SRCR_2"/>
    <property type="match status" value="9"/>
</dbReference>
<name>A0AAD5B0L0_SILAS</name>
<keyword evidence="4" id="KW-0677">Repeat</keyword>
<feature type="disulfide bond" evidence="7">
    <location>
        <begin position="449"/>
        <end position="513"/>
    </location>
</feature>
<dbReference type="InterPro" id="IPR001190">
    <property type="entry name" value="SRCR"/>
</dbReference>
<dbReference type="FunFam" id="3.10.250.10:FF:000006">
    <property type="entry name" value="neurotrypsin isoform X2"/>
    <property type="match status" value="9"/>
</dbReference>
<dbReference type="GO" id="GO:0016020">
    <property type="term" value="C:membrane"/>
    <property type="evidence" value="ECO:0007669"/>
    <property type="project" value="InterPro"/>
</dbReference>
<feature type="disulfide bond" evidence="7">
    <location>
        <begin position="26"/>
        <end position="90"/>
    </location>
</feature>
<feature type="disulfide bond" evidence="7">
    <location>
        <begin position="687"/>
        <end position="751"/>
    </location>
</feature>
<evidence type="ECO:0000313" key="10">
    <source>
        <dbReference type="Proteomes" id="UP001205998"/>
    </source>
</evidence>
<dbReference type="AlphaFoldDB" id="A0AAD5B0L0"/>
<comment type="caution">
    <text evidence="9">The sequence shown here is derived from an EMBL/GenBank/DDBJ whole genome shotgun (WGS) entry which is preliminary data.</text>
</comment>
<sequence length="971" mass="106413">IRLAGGSNSCSGRVEIYYNNQWGTVCDDNWDLNDAHVVCRQLGCGKAVSAHQNAHFGQGSGTIWLDEVQCSGSESDITRCRRNGFGTHDCGHGEDAGVSCSGTENFYFMTLVNGPSNCCGRVEIQHKARWGTVCDHYWDLKDAEVVCRQLGCGKAVSAPRNARFGQGSEPTWLDDVQCTGTESYIDQCSHRGFGVENCGHHEDAGVVCSIHNQIRLVNGPSNCCGRVEIQHKAQWGTVCDHYWDLKDAEVVCRQLGCGKAVSAPRNAYFGQGSEPTWLDDVQCNGTESYIEQCSHRGFGVENYGHHKAAGVMCSVHNQIRLVNGSSNCCGRVEIQHKAQWGTVCDDAWDLKDAEVVCRQLGCGKAVNAPSNARFGQGSEPTWLDDVQCTGTESFIDQCSHRGFGVEYCGHHEDAGVVCSNAANIRLTGGNHSCSGRVEIYYNNQWWKVCDNSWDLNDAHVVCRQLGCGKAVSAHQSAHFGQGSGPIWLDNVQCSGSESDITRCRHNGFGTHNCSHGDAGVTCSVHNQIRLVNGSSNCCGRVEVQHKAQWGTVCDHYWDLKDAEVVCRQLGCDEAVSAPLNASFGQGTEPTWLDNVQCNGTESYIDQCSHRGFGVENCGHDEYAGVVCSTYRPLSRRSRPAQKQVRTWPAESMSALQDFHNQIRLVNGSSNCCGRVEVQHKSQWGTVCDHYWDLKDAEVVCRQLGCDEAVSAPHNASFGHGTEPTWLDDVQCNGTESYIDQCSHRGFGVENCGHDEDAGVVCSIHNKFRLVNSQSNCCGRVEIQHKAQWGTVCDHYWDLKDAEVVCRQFGCGEAVSAPRNARFGQGSEPTWLDDVQCNGTESYLDQCSHRGFGVENCGHHEDAGVVCSIHNQIRLVNGSRDCCGRVEIQHKTQWGTVCDDFWDLKDAEVVCRQLGCGKAISAPLNARFGQGSEPTWLDDVQCNGTESSLDQCSHRGFGVENCGHHEDAGVMC</sequence>
<feature type="disulfide bond" evidence="7">
    <location>
        <begin position="134"/>
        <end position="198"/>
    </location>
</feature>
<evidence type="ECO:0000256" key="4">
    <source>
        <dbReference type="ARBA" id="ARBA00022737"/>
    </source>
</evidence>
<keyword evidence="3" id="KW-0732">Signal</keyword>
<evidence type="ECO:0000256" key="6">
    <source>
        <dbReference type="ARBA" id="ARBA00023180"/>
    </source>
</evidence>
<feature type="disulfide bond" evidence="7">
    <location>
        <begin position="897"/>
        <end position="961"/>
    </location>
</feature>
<dbReference type="PANTHER" id="PTHR19331">
    <property type="entry name" value="SCAVENGER RECEPTOR DOMAIN-CONTAINING"/>
    <property type="match status" value="1"/>
</dbReference>
<keyword evidence="6" id="KW-0325">Glycoprotein</keyword>
<feature type="disulfide bond" evidence="7">
    <location>
        <begin position="553"/>
        <end position="617"/>
    </location>
</feature>
<feature type="disulfide bond" evidence="7">
    <location>
        <begin position="178"/>
        <end position="188"/>
    </location>
</feature>
<feature type="disulfide bond" evidence="7">
    <location>
        <begin position="910"/>
        <end position="971"/>
    </location>
</feature>
<comment type="caution">
    <text evidence="7">Lacks conserved residue(s) required for the propagation of feature annotation.</text>
</comment>
<evidence type="ECO:0000313" key="9">
    <source>
        <dbReference type="EMBL" id="KAI5625087.1"/>
    </source>
</evidence>
<feature type="non-terminal residue" evidence="9">
    <location>
        <position position="1"/>
    </location>
</feature>
<feature type="domain" description="SRCR" evidence="8">
    <location>
        <begin position="872"/>
        <end position="971"/>
    </location>
</feature>
<dbReference type="PANTHER" id="PTHR19331:SF22">
    <property type="entry name" value="DELETED IN MALIGNANT BRAIN TUMORS 1 PROTEIN"/>
    <property type="match status" value="1"/>
</dbReference>
<feature type="disulfide bond" evidence="7">
    <location>
        <begin position="805"/>
        <end position="866"/>
    </location>
</feature>
<dbReference type="PRINTS" id="PR00258">
    <property type="entry name" value="SPERACTRCPTR"/>
</dbReference>
<evidence type="ECO:0000259" key="8">
    <source>
        <dbReference type="PROSITE" id="PS50287"/>
    </source>
</evidence>
<dbReference type="Pfam" id="PF00530">
    <property type="entry name" value="SRCR"/>
    <property type="match status" value="9"/>
</dbReference>
<feature type="disulfide bond" evidence="7">
    <location>
        <begin position="731"/>
        <end position="741"/>
    </location>
</feature>
<evidence type="ECO:0000256" key="7">
    <source>
        <dbReference type="PROSITE-ProRule" id="PRU00196"/>
    </source>
</evidence>
<reference evidence="9" key="1">
    <citation type="submission" date="2018-07" db="EMBL/GenBank/DDBJ databases">
        <title>Comparative genomics of catfishes provides insights into carnivory and benthic adaptation.</title>
        <authorList>
            <person name="Zhang Y."/>
            <person name="Wang D."/>
            <person name="Peng Z."/>
            <person name="Zheng S."/>
            <person name="Shao F."/>
            <person name="Tao W."/>
        </authorList>
    </citation>
    <scope>NUCLEOTIDE SEQUENCE</scope>
    <source>
        <strain evidence="9">Chongqing</strain>
    </source>
</reference>
<feature type="disulfide bond" evidence="7">
    <location>
        <begin position="493"/>
        <end position="503"/>
    </location>
</feature>
<evidence type="ECO:0000256" key="5">
    <source>
        <dbReference type="ARBA" id="ARBA00023157"/>
    </source>
</evidence>
<keyword evidence="2" id="KW-0964">Secreted</keyword>
<keyword evidence="5 7" id="KW-1015">Disulfide bond</keyword>
<feature type="disulfide bond" evidence="7">
    <location>
        <begin position="566"/>
        <end position="627"/>
    </location>
</feature>
<feature type="domain" description="SRCR" evidence="8">
    <location>
        <begin position="662"/>
        <end position="762"/>
    </location>
</feature>
<feature type="disulfide bond" evidence="7">
    <location>
        <begin position="252"/>
        <end position="313"/>
    </location>
</feature>
<feature type="domain" description="SRCR" evidence="8">
    <location>
        <begin position="767"/>
        <end position="867"/>
    </location>
</feature>
<evidence type="ECO:0000256" key="2">
    <source>
        <dbReference type="ARBA" id="ARBA00022525"/>
    </source>
</evidence>
<feature type="domain" description="SRCR" evidence="8">
    <location>
        <begin position="528"/>
        <end position="628"/>
    </location>
</feature>
<feature type="domain" description="SRCR" evidence="8">
    <location>
        <begin position="424"/>
        <end position="523"/>
    </location>
</feature>
<feature type="disulfide bond" evidence="7">
    <location>
        <begin position="700"/>
        <end position="761"/>
    </location>
</feature>
<feature type="disulfide bond" evidence="7">
    <location>
        <begin position="39"/>
        <end position="100"/>
    </location>
</feature>